<dbReference type="InterPro" id="IPR036890">
    <property type="entry name" value="HATPase_C_sf"/>
</dbReference>
<dbReference type="Pfam" id="PF02518">
    <property type="entry name" value="HATPase_c"/>
    <property type="match status" value="1"/>
</dbReference>
<dbReference type="PROSITE" id="PS50109">
    <property type="entry name" value="HIS_KIN"/>
    <property type="match status" value="1"/>
</dbReference>
<dbReference type="RefSeq" id="WP_379661162.1">
    <property type="nucleotide sequence ID" value="NZ_JBHUDG010000003.1"/>
</dbReference>
<dbReference type="PROSITE" id="PS01124">
    <property type="entry name" value="HTH_ARAC_FAMILY_2"/>
    <property type="match status" value="1"/>
</dbReference>
<dbReference type="Gene3D" id="3.40.50.2300">
    <property type="match status" value="1"/>
</dbReference>
<sequence length="1347" mass="153559">MFVLVSLVVPQVSVAQLKFKHLTINEGLSQNVVLCMLQDREGYIWMGTEDGLNRYDGYEFKHYKHSDDENSISNSFINGIVEDKNGNFWIATADGLNLYDKHTDRFTRIETISKESRKLNRDFINSILLDGENLWIGTIEGVKRYHISEKKIFQITANVKRQAINLDNRTQGIFKDGKGTLWVGTTGGLQCYEAISGKPIHLPQSLALLENLYVRVIKKDLFGRLWLGSESNGVFIYDSKKDECISCNAQNSILPGVTIRDVFFRSKDEVWIGTIQGLNVRTSTAVKNYAYRPEDDMGLNHNSIRCILGDRAGNVWLGTYSGGVNVYYKDGRKFQLITERSSNRDGLNHPVVSSMVEDDKHNLWIGTEGGGLNFYDATKGFFQTYKVNELKSIPDNIIKSVIRADDKHLWIGTYNGLRLFNVVSRTFTGYPQVSDKAVNGSKQIYALLRVDSGLWIGTNGGGLRFLSKEGELKVFSYHPKDPHSISSNNINAVVPDKKGNLWVATQKGLNYFDTKTQKSKPFYLNSKDKRSLSNNLVFSVFVDSRERVWVGTDGGGLNVFQNNKFYRITEEQGIGNNVVHAINEDNEGNIWISTNKGLSRIFLKTVHFSYDNLKISNYSIEDGLQSNQFATGATIRTQDGTLYFGGIKGITSFYPSEIKTNLLKPDIVFTDILIRDKKLVDSKEGQREKDVIVLTYDHGSITFKFSALNFLVPQKNKYAYRLEGLSNDEDWHYVNADQRLATYTNLAAGTYYFRLKAANNDEVWNNQEKVIKIQVLPPFWKTWWAYLIYFVIVVVILYLFYYYSLKTAKLKNELYFEHLSHVKDQELAEQKINFFTNISHEIKTPLTLILSPLDSIIKTSRSNNKVKPQLLLMQRNGERLNRLINQLLDFRKFESGHMLAKNTENDLVKFLEEICVVFESHAAQQNIKLVFQSDYHQLFLWYDEDKLEKIMYNLLSNAVKFSTAGGEIKVRLRKKESDNKFIGIDVEDNGIGITQNQLDSIFDQFQYNDDNNRNSTGTGIGLAFSRGLAELLGGTLTVQSKARTGKRSGYTCFTINLPLIEEGYANEIKENVNVEEEEYVELIDAPMEAKKKVQGNLTLLIVEDNVDLLGFMLSSFSDRFMVHTATNGKEALEKLTAISPDLIISDVMMPEMNGIEFCKRVKADALISHIPLILLTARTPAMYKIEGFEIGADDYITKPFHIDVLEARIINLIESRKKIIAKYKTEMALQPQNVDITSPDEVFLSKIMMFIENNLSEPGLNVEDMAKEVGMARSALYRKIKSMTGKTAIEFIRSVRIKRAGQMLKQKKLTVKEVVYSVGFTDMDYFRKCFKEEFGMTPRDYVNSEEV</sequence>
<keyword evidence="12" id="KW-1185">Reference proteome</keyword>
<feature type="domain" description="Histidine kinase" evidence="9">
    <location>
        <begin position="837"/>
        <end position="1061"/>
    </location>
</feature>
<dbReference type="InterPro" id="IPR001789">
    <property type="entry name" value="Sig_transdc_resp-reg_receiver"/>
</dbReference>
<dbReference type="SUPFAM" id="SSF55874">
    <property type="entry name" value="ATPase domain of HSP90 chaperone/DNA topoisomerase II/histidine kinase"/>
    <property type="match status" value="1"/>
</dbReference>
<evidence type="ECO:0000259" key="10">
    <source>
        <dbReference type="PROSITE" id="PS50110"/>
    </source>
</evidence>
<dbReference type="Gene3D" id="1.10.287.130">
    <property type="match status" value="1"/>
</dbReference>
<dbReference type="SUPFAM" id="SSF46689">
    <property type="entry name" value="Homeodomain-like"/>
    <property type="match status" value="1"/>
</dbReference>
<evidence type="ECO:0000256" key="5">
    <source>
        <dbReference type="ARBA" id="ARBA00023163"/>
    </source>
</evidence>
<reference evidence="12" key="1">
    <citation type="journal article" date="2019" name="Int. J. Syst. Evol. Microbiol.">
        <title>The Global Catalogue of Microorganisms (GCM) 10K type strain sequencing project: providing services to taxonomists for standard genome sequencing and annotation.</title>
        <authorList>
            <consortium name="The Broad Institute Genomics Platform"/>
            <consortium name="The Broad Institute Genome Sequencing Center for Infectious Disease"/>
            <person name="Wu L."/>
            <person name="Ma J."/>
        </authorList>
    </citation>
    <scope>NUCLEOTIDE SEQUENCE [LARGE SCALE GENOMIC DNA]</scope>
    <source>
        <strain evidence="12">CCUG 53762</strain>
    </source>
</reference>
<dbReference type="InterPro" id="IPR036097">
    <property type="entry name" value="HisK_dim/P_sf"/>
</dbReference>
<dbReference type="InterPro" id="IPR011047">
    <property type="entry name" value="Quinoprotein_ADH-like_sf"/>
</dbReference>
<dbReference type="Pfam" id="PF00512">
    <property type="entry name" value="HisKA"/>
    <property type="match status" value="1"/>
</dbReference>
<feature type="modified residue" description="4-aspartylphosphate" evidence="6">
    <location>
        <position position="1146"/>
    </location>
</feature>
<dbReference type="PANTHER" id="PTHR43547">
    <property type="entry name" value="TWO-COMPONENT HISTIDINE KINASE"/>
    <property type="match status" value="1"/>
</dbReference>
<comment type="catalytic activity">
    <reaction evidence="1">
        <text>ATP + protein L-histidine = ADP + protein N-phospho-L-histidine.</text>
        <dbReference type="EC" id="2.7.13.3"/>
    </reaction>
</comment>
<dbReference type="InterPro" id="IPR011123">
    <property type="entry name" value="Y_Y_Y"/>
</dbReference>
<dbReference type="SMART" id="SM00388">
    <property type="entry name" value="HisKA"/>
    <property type="match status" value="1"/>
</dbReference>
<evidence type="ECO:0000256" key="6">
    <source>
        <dbReference type="PROSITE-ProRule" id="PRU00169"/>
    </source>
</evidence>
<dbReference type="EMBL" id="JBHUDG010000003">
    <property type="protein sequence ID" value="MFD1628776.1"/>
    <property type="molecule type" value="Genomic_DNA"/>
</dbReference>
<dbReference type="SMART" id="SM00448">
    <property type="entry name" value="REC"/>
    <property type="match status" value="1"/>
</dbReference>
<dbReference type="Pfam" id="PF07495">
    <property type="entry name" value="Y_Y_Y"/>
    <property type="match status" value="1"/>
</dbReference>
<dbReference type="CDD" id="cd00082">
    <property type="entry name" value="HisKA"/>
    <property type="match status" value="1"/>
</dbReference>
<keyword evidence="3 6" id="KW-0597">Phosphoprotein</keyword>
<feature type="domain" description="Response regulatory" evidence="10">
    <location>
        <begin position="1098"/>
        <end position="1213"/>
    </location>
</feature>
<dbReference type="InterPro" id="IPR011110">
    <property type="entry name" value="Reg_prop"/>
</dbReference>
<dbReference type="InterPro" id="IPR013783">
    <property type="entry name" value="Ig-like_fold"/>
</dbReference>
<evidence type="ECO:0000259" key="8">
    <source>
        <dbReference type="PROSITE" id="PS01124"/>
    </source>
</evidence>
<name>A0ABW4IB23_9SPHI</name>
<comment type="caution">
    <text evidence="11">The sequence shown here is derived from an EMBL/GenBank/DDBJ whole genome shotgun (WGS) entry which is preliminary data.</text>
</comment>
<dbReference type="PANTHER" id="PTHR43547:SF2">
    <property type="entry name" value="HYBRID SIGNAL TRANSDUCTION HISTIDINE KINASE C"/>
    <property type="match status" value="1"/>
</dbReference>
<keyword evidence="7" id="KW-0472">Membrane</keyword>
<dbReference type="InterPro" id="IPR015943">
    <property type="entry name" value="WD40/YVTN_repeat-like_dom_sf"/>
</dbReference>
<evidence type="ECO:0000259" key="9">
    <source>
        <dbReference type="PROSITE" id="PS50109"/>
    </source>
</evidence>
<dbReference type="InterPro" id="IPR004358">
    <property type="entry name" value="Sig_transdc_His_kin-like_C"/>
</dbReference>
<dbReference type="SUPFAM" id="SSF52172">
    <property type="entry name" value="CheY-like"/>
    <property type="match status" value="1"/>
</dbReference>
<gene>
    <name evidence="11" type="ORF">ACFSAH_02745</name>
</gene>
<dbReference type="CDD" id="cd17574">
    <property type="entry name" value="REC_OmpR"/>
    <property type="match status" value="1"/>
</dbReference>
<protein>
    <recommendedName>
        <fullName evidence="2">histidine kinase</fullName>
        <ecNumber evidence="2">2.7.13.3</ecNumber>
    </recommendedName>
</protein>
<dbReference type="InterPro" id="IPR003594">
    <property type="entry name" value="HATPase_dom"/>
</dbReference>
<dbReference type="SUPFAM" id="SSF47384">
    <property type="entry name" value="Homodimeric domain of signal transducing histidine kinase"/>
    <property type="match status" value="1"/>
</dbReference>
<dbReference type="InterPro" id="IPR009057">
    <property type="entry name" value="Homeodomain-like_sf"/>
</dbReference>
<dbReference type="SMART" id="SM00342">
    <property type="entry name" value="HTH_ARAC"/>
    <property type="match status" value="1"/>
</dbReference>
<keyword evidence="7" id="KW-0812">Transmembrane</keyword>
<dbReference type="Gene3D" id="2.60.40.10">
    <property type="entry name" value="Immunoglobulins"/>
    <property type="match status" value="1"/>
</dbReference>
<keyword evidence="7" id="KW-1133">Transmembrane helix</keyword>
<organism evidence="11 12">
    <name type="scientific">Pseudopedobacter beijingensis</name>
    <dbReference type="NCBI Taxonomy" id="1207056"/>
    <lineage>
        <taxon>Bacteria</taxon>
        <taxon>Pseudomonadati</taxon>
        <taxon>Bacteroidota</taxon>
        <taxon>Sphingobacteriia</taxon>
        <taxon>Sphingobacteriales</taxon>
        <taxon>Sphingobacteriaceae</taxon>
        <taxon>Pseudopedobacter</taxon>
    </lineage>
</organism>
<dbReference type="Proteomes" id="UP001597118">
    <property type="component" value="Unassembled WGS sequence"/>
</dbReference>
<keyword evidence="5" id="KW-0804">Transcription</keyword>
<dbReference type="Pfam" id="PF12833">
    <property type="entry name" value="HTH_18"/>
    <property type="match status" value="1"/>
</dbReference>
<evidence type="ECO:0000256" key="1">
    <source>
        <dbReference type="ARBA" id="ARBA00000085"/>
    </source>
</evidence>
<accession>A0ABW4IB23</accession>
<dbReference type="InterPro" id="IPR005467">
    <property type="entry name" value="His_kinase_dom"/>
</dbReference>
<dbReference type="Pfam" id="PF07494">
    <property type="entry name" value="Reg_prop"/>
    <property type="match status" value="7"/>
</dbReference>
<dbReference type="SMART" id="SM00387">
    <property type="entry name" value="HATPase_c"/>
    <property type="match status" value="1"/>
</dbReference>
<dbReference type="PRINTS" id="PR00344">
    <property type="entry name" value="BCTRLSENSOR"/>
</dbReference>
<feature type="domain" description="HTH araC/xylS-type" evidence="8">
    <location>
        <begin position="1245"/>
        <end position="1344"/>
    </location>
</feature>
<evidence type="ECO:0000256" key="7">
    <source>
        <dbReference type="SAM" id="Phobius"/>
    </source>
</evidence>
<feature type="transmembrane region" description="Helical" evidence="7">
    <location>
        <begin position="783"/>
        <end position="803"/>
    </location>
</feature>
<proteinExistence type="predicted"/>
<dbReference type="SUPFAM" id="SSF50998">
    <property type="entry name" value="Quinoprotein alcohol dehydrogenase-like"/>
    <property type="match status" value="1"/>
</dbReference>
<dbReference type="Gene3D" id="2.130.10.10">
    <property type="entry name" value="YVTN repeat-like/Quinoprotein amine dehydrogenase"/>
    <property type="match status" value="2"/>
</dbReference>
<evidence type="ECO:0000256" key="4">
    <source>
        <dbReference type="ARBA" id="ARBA00023015"/>
    </source>
</evidence>
<dbReference type="Gene3D" id="3.30.565.10">
    <property type="entry name" value="Histidine kinase-like ATPase, C-terminal domain"/>
    <property type="match status" value="1"/>
</dbReference>
<dbReference type="Pfam" id="PF00072">
    <property type="entry name" value="Response_reg"/>
    <property type="match status" value="1"/>
</dbReference>
<evidence type="ECO:0000313" key="12">
    <source>
        <dbReference type="Proteomes" id="UP001597118"/>
    </source>
</evidence>
<keyword evidence="4" id="KW-0805">Transcription regulation</keyword>
<dbReference type="EC" id="2.7.13.3" evidence="2"/>
<dbReference type="InterPro" id="IPR018060">
    <property type="entry name" value="HTH_AraC"/>
</dbReference>
<dbReference type="PROSITE" id="PS50110">
    <property type="entry name" value="RESPONSE_REGULATORY"/>
    <property type="match status" value="1"/>
</dbReference>
<dbReference type="InterPro" id="IPR003661">
    <property type="entry name" value="HisK_dim/P_dom"/>
</dbReference>
<dbReference type="InterPro" id="IPR011006">
    <property type="entry name" value="CheY-like_superfamily"/>
</dbReference>
<evidence type="ECO:0000256" key="2">
    <source>
        <dbReference type="ARBA" id="ARBA00012438"/>
    </source>
</evidence>
<dbReference type="Gene3D" id="1.10.10.60">
    <property type="entry name" value="Homeodomain-like"/>
    <property type="match status" value="2"/>
</dbReference>
<evidence type="ECO:0000313" key="11">
    <source>
        <dbReference type="EMBL" id="MFD1628776.1"/>
    </source>
</evidence>
<evidence type="ECO:0000256" key="3">
    <source>
        <dbReference type="ARBA" id="ARBA00022553"/>
    </source>
</evidence>